<keyword evidence="4" id="KW-1185">Reference proteome</keyword>
<proteinExistence type="predicted"/>
<reference evidence="3 4" key="1">
    <citation type="journal article" date="2014" name="PLoS ONE">
        <title>Reduction of Hydrogen Peroxide Accumulation and Toxicity by a Catalase from Mycoplasma iowae.</title>
        <authorList>
            <person name="Pritchard R.E."/>
            <person name="Prassinos A.J."/>
            <person name="Osborne J.D."/>
            <person name="Raviv Z."/>
            <person name="Balish M.F."/>
        </authorList>
    </citation>
    <scope>NUCLEOTIDE SEQUENCE [LARGE SCALE GENOMIC DNA]</scope>
    <source>
        <strain evidence="3 4">DK-CPA</strain>
    </source>
</reference>
<feature type="compositionally biased region" description="Basic and acidic residues" evidence="2">
    <location>
        <begin position="15"/>
        <end position="25"/>
    </location>
</feature>
<evidence type="ECO:0000313" key="3">
    <source>
        <dbReference type="EMBL" id="KFB07829.1"/>
    </source>
</evidence>
<gene>
    <name evidence="3" type="ORF">P271_691</name>
</gene>
<dbReference type="AlphaFoldDB" id="A0A084U4E3"/>
<evidence type="ECO:0000256" key="2">
    <source>
        <dbReference type="SAM" id="MobiDB-lite"/>
    </source>
</evidence>
<sequence>MLQNEVVMLFKKNNKKDDPKFHSSRGESLSEENKINDSVTQFDEIKKIHENEVNVVLFEREIRLREKEAQIQKKQTFIQKTNENLEKETTEFERRMELQEKVNSKKRHDLKKRDIAYRNRSVLG</sequence>
<name>A0A084U4E3_MALIO</name>
<evidence type="ECO:0000256" key="1">
    <source>
        <dbReference type="SAM" id="Coils"/>
    </source>
</evidence>
<dbReference type="EMBL" id="AWQU01000059">
    <property type="protein sequence ID" value="KFB07829.1"/>
    <property type="molecule type" value="Genomic_DNA"/>
</dbReference>
<organism evidence="3 4">
    <name type="scientific">Malacoplasma iowae DK-CPA</name>
    <dbReference type="NCBI Taxonomy" id="1394179"/>
    <lineage>
        <taxon>Bacteria</taxon>
        <taxon>Bacillati</taxon>
        <taxon>Mycoplasmatota</taxon>
        <taxon>Mycoplasmoidales</taxon>
        <taxon>Mycoplasmoidaceae</taxon>
        <taxon>Malacoplasma</taxon>
    </lineage>
</organism>
<comment type="caution">
    <text evidence="3">The sequence shown here is derived from an EMBL/GenBank/DDBJ whole genome shotgun (WGS) entry which is preliminary data.</text>
</comment>
<evidence type="ECO:0000313" key="4">
    <source>
        <dbReference type="Proteomes" id="UP000028523"/>
    </source>
</evidence>
<feature type="coiled-coil region" evidence="1">
    <location>
        <begin position="64"/>
        <end position="102"/>
    </location>
</feature>
<feature type="region of interest" description="Disordered" evidence="2">
    <location>
        <begin position="13"/>
        <end position="35"/>
    </location>
</feature>
<accession>A0A084U4E3</accession>
<protein>
    <submittedName>
        <fullName evidence="3">Uncharacterized protein</fullName>
    </submittedName>
</protein>
<keyword evidence="1" id="KW-0175">Coiled coil</keyword>
<dbReference type="Proteomes" id="UP000028523">
    <property type="component" value="Unassembled WGS sequence"/>
</dbReference>